<dbReference type="Proteomes" id="UP000475214">
    <property type="component" value="Unassembled WGS sequence"/>
</dbReference>
<organism evidence="4 5">
    <name type="scientific">Phytoactinopolyspora halotolerans</name>
    <dbReference type="NCBI Taxonomy" id="1981512"/>
    <lineage>
        <taxon>Bacteria</taxon>
        <taxon>Bacillati</taxon>
        <taxon>Actinomycetota</taxon>
        <taxon>Actinomycetes</taxon>
        <taxon>Jiangellales</taxon>
        <taxon>Jiangellaceae</taxon>
        <taxon>Phytoactinopolyspora</taxon>
    </lineage>
</organism>
<comment type="caution">
    <text evidence="4">The sequence shown here is derived from an EMBL/GenBank/DDBJ whole genome shotgun (WGS) entry which is preliminary data.</text>
</comment>
<feature type="domain" description="GFO/IDH/MocA-like oxidoreductase" evidence="3">
    <location>
        <begin position="133"/>
        <end position="265"/>
    </location>
</feature>
<evidence type="ECO:0000259" key="3">
    <source>
        <dbReference type="Pfam" id="PF22725"/>
    </source>
</evidence>
<dbReference type="GO" id="GO:0000166">
    <property type="term" value="F:nucleotide binding"/>
    <property type="evidence" value="ECO:0007669"/>
    <property type="project" value="InterPro"/>
</dbReference>
<dbReference type="AlphaFoldDB" id="A0A6L9S7W7"/>
<dbReference type="InterPro" id="IPR050463">
    <property type="entry name" value="Gfo/Idh/MocA_oxidrdct_glycsds"/>
</dbReference>
<dbReference type="SUPFAM" id="SSF51735">
    <property type="entry name" value="NAD(P)-binding Rossmann-fold domains"/>
    <property type="match status" value="1"/>
</dbReference>
<protein>
    <submittedName>
        <fullName evidence="4">Gfo/Idh/MocA family oxidoreductase</fullName>
    </submittedName>
</protein>
<dbReference type="PANTHER" id="PTHR43818:SF11">
    <property type="entry name" value="BCDNA.GH03377"/>
    <property type="match status" value="1"/>
</dbReference>
<keyword evidence="1" id="KW-0560">Oxidoreductase</keyword>
<dbReference type="InterPro" id="IPR000683">
    <property type="entry name" value="Gfo/Idh/MocA-like_OxRdtase_N"/>
</dbReference>
<evidence type="ECO:0000313" key="5">
    <source>
        <dbReference type="Proteomes" id="UP000475214"/>
    </source>
</evidence>
<sequence>MSSGPVGVAVVGAGVISKQYLTNLAGCPDVRVVAVADLDVERARTVAGEHDVPHAGDVRTVIARDDVELVLNLTVPAAHGEVARSALAAGKHVFGEKPLVVEVEDGEKLLAEAAEAGLRIGCAPDTILGAGIQSAVRAIDKGVIGTPVAATTALLSHGPEGWHPSPEFLYQRGAGPLFDMGPYYLSALVSLFGPARRVAATGRQGRAERVIGSGPKAGTRFAVEVPTHVNALVDFADGPSASSTFSFDSAVHRRMIEIAGTEGTLSVPDPNNFDGTLSLLATGADEWQQLPVEGTALGRGIGVVDMARAIRTGEPHRASGELAQHVLEMMAAISTSAEAGRFIDIRSDVARPEPLPPAWDPQESTLA</sequence>
<reference evidence="4 5" key="1">
    <citation type="submission" date="2020-02" db="EMBL/GenBank/DDBJ databases">
        <authorList>
            <person name="Li X.-J."/>
            <person name="Han X.-M."/>
        </authorList>
    </citation>
    <scope>NUCLEOTIDE SEQUENCE [LARGE SCALE GENOMIC DNA]</scope>
    <source>
        <strain evidence="4 5">CCTCC AB 2017055</strain>
    </source>
</reference>
<dbReference type="Gene3D" id="3.40.50.720">
    <property type="entry name" value="NAD(P)-binding Rossmann-like Domain"/>
    <property type="match status" value="1"/>
</dbReference>
<dbReference type="InterPro" id="IPR036291">
    <property type="entry name" value="NAD(P)-bd_dom_sf"/>
</dbReference>
<dbReference type="InterPro" id="IPR055170">
    <property type="entry name" value="GFO_IDH_MocA-like_dom"/>
</dbReference>
<gene>
    <name evidence="4" type="ORF">G1H10_11200</name>
</gene>
<dbReference type="Pfam" id="PF22725">
    <property type="entry name" value="GFO_IDH_MocA_C3"/>
    <property type="match status" value="1"/>
</dbReference>
<dbReference type="SUPFAM" id="SSF55347">
    <property type="entry name" value="Glyceraldehyde-3-phosphate dehydrogenase-like, C-terminal domain"/>
    <property type="match status" value="1"/>
</dbReference>
<proteinExistence type="predicted"/>
<dbReference type="GO" id="GO:0016491">
    <property type="term" value="F:oxidoreductase activity"/>
    <property type="evidence" value="ECO:0007669"/>
    <property type="project" value="UniProtKB-KW"/>
</dbReference>
<evidence type="ECO:0000259" key="2">
    <source>
        <dbReference type="Pfam" id="PF01408"/>
    </source>
</evidence>
<evidence type="ECO:0000256" key="1">
    <source>
        <dbReference type="ARBA" id="ARBA00023002"/>
    </source>
</evidence>
<name>A0A6L9S7W7_9ACTN</name>
<feature type="domain" description="Gfo/Idh/MocA-like oxidoreductase N-terminal" evidence="2">
    <location>
        <begin position="7"/>
        <end position="120"/>
    </location>
</feature>
<dbReference type="EMBL" id="JAAGOA010000006">
    <property type="protein sequence ID" value="NEE00734.1"/>
    <property type="molecule type" value="Genomic_DNA"/>
</dbReference>
<keyword evidence="5" id="KW-1185">Reference proteome</keyword>
<dbReference type="Gene3D" id="3.30.360.10">
    <property type="entry name" value="Dihydrodipicolinate Reductase, domain 2"/>
    <property type="match status" value="1"/>
</dbReference>
<dbReference type="RefSeq" id="WP_163736912.1">
    <property type="nucleotide sequence ID" value="NZ_JAAGOA010000006.1"/>
</dbReference>
<dbReference type="Pfam" id="PF01408">
    <property type="entry name" value="GFO_IDH_MocA"/>
    <property type="match status" value="1"/>
</dbReference>
<dbReference type="PANTHER" id="PTHR43818">
    <property type="entry name" value="BCDNA.GH03377"/>
    <property type="match status" value="1"/>
</dbReference>
<evidence type="ECO:0000313" key="4">
    <source>
        <dbReference type="EMBL" id="NEE00734.1"/>
    </source>
</evidence>
<accession>A0A6L9S7W7</accession>